<name>A0A1V4APM3_9BACT</name>
<evidence type="ECO:0000259" key="1">
    <source>
        <dbReference type="Pfam" id="PF04073"/>
    </source>
</evidence>
<dbReference type="STRING" id="1004156.AYP45_16860"/>
<evidence type="ECO:0000313" key="2">
    <source>
        <dbReference type="EMBL" id="OOP55068.1"/>
    </source>
</evidence>
<organism evidence="2 3">
    <name type="scientific">Candidatus Brocadia carolinensis</name>
    <dbReference type="NCBI Taxonomy" id="1004156"/>
    <lineage>
        <taxon>Bacteria</taxon>
        <taxon>Pseudomonadati</taxon>
        <taxon>Planctomycetota</taxon>
        <taxon>Candidatus Brocadiia</taxon>
        <taxon>Candidatus Brocadiales</taxon>
        <taxon>Candidatus Brocadiaceae</taxon>
        <taxon>Candidatus Brocadia</taxon>
    </lineage>
</organism>
<dbReference type="InterPro" id="IPR036754">
    <property type="entry name" value="YbaK/aa-tRNA-synt-asso_dom_sf"/>
</dbReference>
<dbReference type="Proteomes" id="UP000189681">
    <property type="component" value="Unassembled WGS sequence"/>
</dbReference>
<dbReference type="Gene3D" id="3.90.960.10">
    <property type="entry name" value="YbaK/aminoacyl-tRNA synthetase-associated domain"/>
    <property type="match status" value="1"/>
</dbReference>
<dbReference type="AlphaFoldDB" id="A0A1V4APM3"/>
<evidence type="ECO:0000313" key="3">
    <source>
        <dbReference type="Proteomes" id="UP000189681"/>
    </source>
</evidence>
<dbReference type="GO" id="GO:0002161">
    <property type="term" value="F:aminoacyl-tRNA deacylase activity"/>
    <property type="evidence" value="ECO:0007669"/>
    <property type="project" value="InterPro"/>
</dbReference>
<protein>
    <submittedName>
        <fullName evidence="2">Deacylase</fullName>
    </submittedName>
</protein>
<proteinExistence type="predicted"/>
<gene>
    <name evidence="2" type="ORF">AYP45_16860</name>
</gene>
<reference evidence="2 3" key="1">
    <citation type="journal article" date="2017" name="Water Res.">
        <title>Discovery and metagenomic analysis of an anammox bacterial enrichment related to Candidatus "Brocadia caroliniensis" in a full-scale glycerol-fed nitritation-denitritation separate centrate treatment process.</title>
        <authorList>
            <person name="Park H."/>
            <person name="Brotto A.C."/>
            <person name="van Loosdrecht M.C."/>
            <person name="Chandran K."/>
        </authorList>
    </citation>
    <scope>NUCLEOTIDE SEQUENCE [LARGE SCALE GENOMIC DNA]</scope>
    <source>
        <strain evidence="2">26THWARD</strain>
    </source>
</reference>
<dbReference type="SUPFAM" id="SSF55826">
    <property type="entry name" value="YbaK/ProRS associated domain"/>
    <property type="match status" value="1"/>
</dbReference>
<sequence length="156" mass="17553">MPAKKLKDFLDSHNIRYITISHSRAFTAEETAVSAHIPRKELAKTVMVKIDRKMAMAILPASDKLDLDLLKKETGAKQVEIAGEKEFKGLFPDCEVGAMPPFGNLYGMDVFVAKSLTEDREIAFNAGSRRELVRLAYKDFEQLVQPRVVKISVEIK</sequence>
<feature type="domain" description="YbaK/aminoacyl-tRNA synthetase-associated" evidence="1">
    <location>
        <begin position="22"/>
        <end position="142"/>
    </location>
</feature>
<dbReference type="EMBL" id="AYTS01000183">
    <property type="protein sequence ID" value="OOP55068.1"/>
    <property type="molecule type" value="Genomic_DNA"/>
</dbReference>
<comment type="caution">
    <text evidence="2">The sequence shown here is derived from an EMBL/GenBank/DDBJ whole genome shotgun (WGS) entry which is preliminary data.</text>
</comment>
<dbReference type="Pfam" id="PF04073">
    <property type="entry name" value="tRNA_edit"/>
    <property type="match status" value="1"/>
</dbReference>
<dbReference type="InterPro" id="IPR007214">
    <property type="entry name" value="YbaK/aa-tRNA-synth-assoc-dom"/>
</dbReference>
<accession>A0A1V4APM3</accession>